<dbReference type="KEGG" id="cmq:B840_02210"/>
<proteinExistence type="predicted"/>
<dbReference type="EMBL" id="CP007790">
    <property type="protein sequence ID" value="AJK68070.1"/>
    <property type="molecule type" value="Genomic_DNA"/>
</dbReference>
<evidence type="ECO:0000313" key="1">
    <source>
        <dbReference type="EMBL" id="AJK68070.1"/>
    </source>
</evidence>
<keyword evidence="2" id="KW-1185">Reference proteome</keyword>
<name>A0A0B6TR56_9CORY</name>
<sequence>MITGFLVSPDLSHRSISFELDHAAQFLGGVTDDRVSVAFQDDGNSFAALYNPDARESGAEPNPVASLGRGHAATGDSAFISDPTAAISGPVIFVGAEGQDIALDEIERIKDGIRAVRTYREDNEEDYRLWRAAVLNLGQFRIA</sequence>
<dbReference type="OrthoDB" id="4415348at2"/>
<dbReference type="HOGENOM" id="CLU_1831792_0_0_11"/>
<organism evidence="1 2">
    <name type="scientific">Corynebacterium marinum DSM 44953</name>
    <dbReference type="NCBI Taxonomy" id="1224162"/>
    <lineage>
        <taxon>Bacteria</taxon>
        <taxon>Bacillati</taxon>
        <taxon>Actinomycetota</taxon>
        <taxon>Actinomycetes</taxon>
        <taxon>Mycobacteriales</taxon>
        <taxon>Corynebacteriaceae</taxon>
        <taxon>Corynebacterium</taxon>
    </lineage>
</organism>
<dbReference type="AlphaFoldDB" id="A0A0B6TR56"/>
<accession>A0A0B6TR56</accession>
<reference evidence="1 2" key="1">
    <citation type="submission" date="2014-05" db="EMBL/GenBank/DDBJ databases">
        <title>Complete genome sequence of Corynebacterium marinum DSM 44953.</title>
        <authorList>
            <person name="Schaffert L."/>
            <person name="Albersmeier A."/>
            <person name="Kalinowski J."/>
            <person name="Ruckert C."/>
        </authorList>
    </citation>
    <scope>NUCLEOTIDE SEQUENCE [LARGE SCALE GENOMIC DNA]</scope>
    <source>
        <strain evidence="1 2">DSM 44953</strain>
    </source>
</reference>
<protein>
    <submittedName>
        <fullName evidence="1">Uncharacterized protein</fullName>
    </submittedName>
</protein>
<dbReference type="Proteomes" id="UP000031928">
    <property type="component" value="Chromosome"/>
</dbReference>
<dbReference type="STRING" id="1224162.B840_02210"/>
<dbReference type="RefSeq" id="WP_042620766.1">
    <property type="nucleotide sequence ID" value="NZ_CP007790.1"/>
</dbReference>
<evidence type="ECO:0000313" key="2">
    <source>
        <dbReference type="Proteomes" id="UP000031928"/>
    </source>
</evidence>
<gene>
    <name evidence="1" type="ORF">B840_02210</name>
</gene>